<dbReference type="SUPFAM" id="SSF49464">
    <property type="entry name" value="Carboxypeptidase regulatory domain-like"/>
    <property type="match status" value="1"/>
</dbReference>
<dbReference type="Gene3D" id="2.40.170.20">
    <property type="entry name" value="TonB-dependent receptor, beta-barrel domain"/>
    <property type="match status" value="1"/>
</dbReference>
<comment type="caution">
    <text evidence="10">The sequence shown here is derived from an EMBL/GenBank/DDBJ whole genome shotgun (WGS) entry which is preliminary data.</text>
</comment>
<dbReference type="EMBL" id="JASHIE010000002">
    <property type="protein sequence ID" value="MDI9873500.1"/>
    <property type="molecule type" value="Genomic_DNA"/>
</dbReference>
<proteinExistence type="predicted"/>
<keyword evidence="4" id="KW-0812">Transmembrane</keyword>
<dbReference type="PANTHER" id="PTHR30069">
    <property type="entry name" value="TONB-DEPENDENT OUTER MEMBRANE RECEPTOR"/>
    <property type="match status" value="1"/>
</dbReference>
<sequence>MLKRIFTTNVVLTLLFAIAATISSVQVFAQVTSSSITGSVVDAKGETLPGASVIAIHTPSGSRYGASTNSAGRFTLPSVRVGGPFKITVSFVGYKTEEFTEVYTTLGVATSLNIKLSEEGKQLTEVIVKGDKNDVFSSSRTGAAASFSGQTLSTLPTLSRTINSITKYNAYSNGSSFAGQDSRFNNFTIDGSVFNNGFGLGNEAQAGGRTGYGAISLDAVEQLQINIAPFDVRQSGFAGAAINAVTRSGTNETTGSVYHFWKNQGLVGNKIDTTSIKITNFSEKTTGFRVGGAIIKNKLFYFVNGEFIDSSTPALSWSANRGTSGANISRTTLADMQKVASIMSKLGWDAGALDGFNSLSNSKKFLARIDYNINDKHKLTVRYSHHDSQSDQLISGSNSSGTAGFGTRANNAQSLSPQNTGYIIMDNTRSIVAELNSTFNSRIANNFIATYNKQIEDRKYRTSLFPLIEIQDPSTVSTYTTAGMDPFTPSNKLDYSTLNFTDNLTYFAGKHTVTAGLSYEYFKSNNLFFPASQGVYVYKSMADFETAMNAYIANPNLTTSPVQLARFNYRYSLLPDGQEPWQVIKVSTASAYIQDEYQAKENLKLTAGLRADYITIGTEIDYTNSTVAALTYKAPDGSDYKVNTGAMPKGRVYLSPRFGFNWDVKNDKKTQVRGGTGLFLSRMPYVLISNQLGNNGVNTAVLTVNNTTAYPFTLNPSKYTPSTTDLNSIPAFTLNANDENLKFPQIWKSNIAVDRKLPFGFIGTLEYIYNQNINALKYIDVNLKAPTTTFAGDDNRDRYPRSVSSANSLYINSKTNSAYILTNTDQGYSYSFTAKLEKPAKNGLGGMIAYTYSKAKDVASVGSTVDATTPTVRGVNYLGLDYSNNDLRHRFVGYVNYSINYGGKFGGATTFTLGMVSNSGSKLSYTYSTDLNGDGQTNNDLIYIPKAGSTLNFITNGSFTAAQQQAAFDAWVDGDAYLSSRRGNYVERNGQTYPWLTRFDFTVEQDFFVKTGSKTNILRFRADILNAGNLISNTAGIGYSTTTATPLTTGLDAQGNITYKLATQVVNGKSVLLQDRFVKNYSLSSLYQIQLGVRYIFN</sequence>
<feature type="domain" description="TonB-dependent transporter Oar-like beta-barrel" evidence="9">
    <location>
        <begin position="359"/>
        <end position="1031"/>
    </location>
</feature>
<evidence type="ECO:0000313" key="10">
    <source>
        <dbReference type="EMBL" id="MDI9873500.1"/>
    </source>
</evidence>
<feature type="domain" description="TonB-dependent transporter Oar-like beta-barrel" evidence="9">
    <location>
        <begin position="245"/>
        <end position="313"/>
    </location>
</feature>
<evidence type="ECO:0000256" key="7">
    <source>
        <dbReference type="SAM" id="MobiDB-lite"/>
    </source>
</evidence>
<gene>
    <name evidence="10" type="ORF">QM481_03130</name>
</gene>
<feature type="signal peptide" evidence="8">
    <location>
        <begin position="1"/>
        <end position="29"/>
    </location>
</feature>
<keyword evidence="3" id="KW-1134">Transmembrane beta strand</keyword>
<dbReference type="PANTHER" id="PTHR30069:SF46">
    <property type="entry name" value="OAR PROTEIN"/>
    <property type="match status" value="1"/>
</dbReference>
<organism evidence="10 11">
    <name type="scientific">Flectobacillus rivi</name>
    <dbReference type="NCBI Taxonomy" id="2984209"/>
    <lineage>
        <taxon>Bacteria</taxon>
        <taxon>Pseudomonadati</taxon>
        <taxon>Bacteroidota</taxon>
        <taxon>Cytophagia</taxon>
        <taxon>Cytophagales</taxon>
        <taxon>Flectobacillaceae</taxon>
        <taxon>Flectobacillus</taxon>
    </lineage>
</organism>
<keyword evidence="5" id="KW-0472">Membrane</keyword>
<dbReference type="SUPFAM" id="SSF56935">
    <property type="entry name" value="Porins"/>
    <property type="match status" value="1"/>
</dbReference>
<dbReference type="Gene3D" id="2.60.40.1120">
    <property type="entry name" value="Carboxypeptidase-like, regulatory domain"/>
    <property type="match status" value="1"/>
</dbReference>
<name>A0ABT6YX91_9BACT</name>
<evidence type="ECO:0000256" key="5">
    <source>
        <dbReference type="ARBA" id="ARBA00023136"/>
    </source>
</evidence>
<evidence type="ECO:0000259" key="9">
    <source>
        <dbReference type="Pfam" id="PF25183"/>
    </source>
</evidence>
<dbReference type="InterPro" id="IPR057601">
    <property type="entry name" value="Oar-like_b-barrel"/>
</dbReference>
<dbReference type="InterPro" id="IPR008969">
    <property type="entry name" value="CarboxyPept-like_regulatory"/>
</dbReference>
<dbReference type="RefSeq" id="WP_283380621.1">
    <property type="nucleotide sequence ID" value="NZ_JASHIE010000002.1"/>
</dbReference>
<keyword evidence="6" id="KW-0998">Cell outer membrane</keyword>
<evidence type="ECO:0000256" key="4">
    <source>
        <dbReference type="ARBA" id="ARBA00022692"/>
    </source>
</evidence>
<evidence type="ECO:0000256" key="8">
    <source>
        <dbReference type="SAM" id="SignalP"/>
    </source>
</evidence>
<evidence type="ECO:0000313" key="11">
    <source>
        <dbReference type="Proteomes" id="UP001225761"/>
    </source>
</evidence>
<evidence type="ECO:0000256" key="6">
    <source>
        <dbReference type="ARBA" id="ARBA00023237"/>
    </source>
</evidence>
<keyword evidence="8" id="KW-0732">Signal</keyword>
<dbReference type="Proteomes" id="UP001225761">
    <property type="component" value="Unassembled WGS sequence"/>
</dbReference>
<dbReference type="Pfam" id="PF25183">
    <property type="entry name" value="OMP_b-brl_4"/>
    <property type="match status" value="2"/>
</dbReference>
<evidence type="ECO:0000256" key="3">
    <source>
        <dbReference type="ARBA" id="ARBA00022452"/>
    </source>
</evidence>
<dbReference type="InterPro" id="IPR039426">
    <property type="entry name" value="TonB-dep_rcpt-like"/>
</dbReference>
<dbReference type="Pfam" id="PF13620">
    <property type="entry name" value="CarboxypepD_reg"/>
    <property type="match status" value="1"/>
</dbReference>
<evidence type="ECO:0000256" key="2">
    <source>
        <dbReference type="ARBA" id="ARBA00022448"/>
    </source>
</evidence>
<protein>
    <submittedName>
        <fullName evidence="10">Carboxypeptidase regulatory-like domain-containing protein</fullName>
    </submittedName>
</protein>
<accession>A0ABT6YX91</accession>
<keyword evidence="11" id="KW-1185">Reference proteome</keyword>
<evidence type="ECO:0000256" key="1">
    <source>
        <dbReference type="ARBA" id="ARBA00004571"/>
    </source>
</evidence>
<dbReference type="InterPro" id="IPR036942">
    <property type="entry name" value="Beta-barrel_TonB_sf"/>
</dbReference>
<comment type="subcellular location">
    <subcellularLocation>
        <location evidence="1">Cell outer membrane</location>
        <topology evidence="1">Multi-pass membrane protein</topology>
    </subcellularLocation>
</comment>
<keyword evidence="2" id="KW-0813">Transport</keyword>
<reference evidence="10 11" key="1">
    <citation type="submission" date="2023-05" db="EMBL/GenBank/DDBJ databases">
        <title>Novel species of genus Flectobacillus isolated from stream in China.</title>
        <authorList>
            <person name="Lu H."/>
        </authorList>
    </citation>
    <scope>NUCLEOTIDE SEQUENCE [LARGE SCALE GENOMIC DNA]</scope>
    <source>
        <strain evidence="10 11">LFS242W</strain>
    </source>
</reference>
<feature type="region of interest" description="Disordered" evidence="7">
    <location>
        <begin position="390"/>
        <end position="412"/>
    </location>
</feature>
<feature type="chain" id="PRO_5046272465" evidence="8">
    <location>
        <begin position="30"/>
        <end position="1098"/>
    </location>
</feature>